<evidence type="ECO:0000313" key="1">
    <source>
        <dbReference type="EMBL" id="SES23238.1"/>
    </source>
</evidence>
<evidence type="ECO:0008006" key="3">
    <source>
        <dbReference type="Google" id="ProtNLM"/>
    </source>
</evidence>
<dbReference type="AlphaFoldDB" id="A0A1H9VNT1"/>
<dbReference type="EMBL" id="FOHB01000004">
    <property type="protein sequence ID" value="SES23238.1"/>
    <property type="molecule type" value="Genomic_DNA"/>
</dbReference>
<proteinExistence type="predicted"/>
<accession>A0A1H9VNT1</accession>
<sequence length="79" mass="8457">MNTSARQPIPPRAVEALLLDTTPFLSCEECFERLDTHVEALLAGSDTDPAMSRHLDGCAACADEAAALRQLVEEDTQGA</sequence>
<keyword evidence="2" id="KW-1185">Reference proteome</keyword>
<name>A0A1H9VNT1_9MICO</name>
<reference evidence="2" key="1">
    <citation type="submission" date="2016-10" db="EMBL/GenBank/DDBJ databases">
        <authorList>
            <person name="Varghese N."/>
            <person name="Submissions S."/>
        </authorList>
    </citation>
    <scope>NUCLEOTIDE SEQUENCE [LARGE SCALE GENOMIC DNA]</scope>
    <source>
        <strain evidence="2">CGMCC 1.6963</strain>
    </source>
</reference>
<protein>
    <recommendedName>
        <fullName evidence="3">Zinc-finger domain-containing protein</fullName>
    </recommendedName>
</protein>
<gene>
    <name evidence="1" type="ORF">SAMN05216199_2462</name>
</gene>
<dbReference type="Proteomes" id="UP000199019">
    <property type="component" value="Unassembled WGS sequence"/>
</dbReference>
<evidence type="ECO:0000313" key="2">
    <source>
        <dbReference type="Proteomes" id="UP000199019"/>
    </source>
</evidence>
<organism evidence="1 2">
    <name type="scientific">Pedococcus cremeus</name>
    <dbReference type="NCBI Taxonomy" id="587636"/>
    <lineage>
        <taxon>Bacteria</taxon>
        <taxon>Bacillati</taxon>
        <taxon>Actinomycetota</taxon>
        <taxon>Actinomycetes</taxon>
        <taxon>Micrococcales</taxon>
        <taxon>Intrasporangiaceae</taxon>
        <taxon>Pedococcus</taxon>
    </lineage>
</organism>
<dbReference type="STRING" id="587636.SAMN05216199_2462"/>
<dbReference type="RefSeq" id="WP_218144294.1">
    <property type="nucleotide sequence ID" value="NZ_FOHB01000004.1"/>
</dbReference>